<name>A0ABM8V5Z0_THEXY</name>
<accession>A0ABM8V5Z0</accession>
<proteinExistence type="predicted"/>
<protein>
    <submittedName>
        <fullName evidence="1">Uncharacterized protein</fullName>
    </submittedName>
</protein>
<sequence length="11" mass="1377">MPLEVKPWFTE</sequence>
<comment type="caution">
    <text evidence="1">The sequence shown here is derived from an EMBL/GenBank/DDBJ whole genome shotgun (WGS) entry which is preliminary data.</text>
</comment>
<evidence type="ECO:0000313" key="2">
    <source>
        <dbReference type="Proteomes" id="UP000681526"/>
    </source>
</evidence>
<dbReference type="EMBL" id="CAJRAY010000068">
    <property type="protein sequence ID" value="CAG5089643.1"/>
    <property type="molecule type" value="Genomic_DNA"/>
</dbReference>
<reference evidence="1 2" key="1">
    <citation type="submission" date="2021-04" db="EMBL/GenBank/DDBJ databases">
        <authorList>
            <person name="Rakotoarivonina H."/>
        </authorList>
    </citation>
    <scope>NUCLEOTIDE SEQUENCE [LARGE SCALE GENOMIC DNA]</scope>
    <source>
        <strain evidence="1 2">XE</strain>
    </source>
</reference>
<dbReference type="Proteomes" id="UP000681526">
    <property type="component" value="Unassembled WGS sequence"/>
</dbReference>
<evidence type="ECO:0000313" key="1">
    <source>
        <dbReference type="EMBL" id="CAG5089643.1"/>
    </source>
</evidence>
<keyword evidence="2" id="KW-1185">Reference proteome</keyword>
<gene>
    <name evidence="1" type="primary">txxe 1870</name>
    <name evidence="1" type="ORF">TXXE_13285</name>
</gene>
<organism evidence="1 2">
    <name type="scientific">Thermobacillus xylanilyticus</name>
    <dbReference type="NCBI Taxonomy" id="76633"/>
    <lineage>
        <taxon>Bacteria</taxon>
        <taxon>Bacillati</taxon>
        <taxon>Bacillota</taxon>
        <taxon>Bacilli</taxon>
        <taxon>Bacillales</taxon>
        <taxon>Paenibacillaceae</taxon>
        <taxon>Thermobacillus</taxon>
    </lineage>
</organism>